<organism evidence="1 2">
    <name type="scientific">Puccinia striiformis</name>
    <dbReference type="NCBI Taxonomy" id="27350"/>
    <lineage>
        <taxon>Eukaryota</taxon>
        <taxon>Fungi</taxon>
        <taxon>Dikarya</taxon>
        <taxon>Basidiomycota</taxon>
        <taxon>Pucciniomycotina</taxon>
        <taxon>Pucciniomycetes</taxon>
        <taxon>Pucciniales</taxon>
        <taxon>Pucciniaceae</taxon>
        <taxon>Puccinia</taxon>
    </lineage>
</organism>
<dbReference type="VEuPathDB" id="FungiDB:PSTT_01302"/>
<sequence length="189" mass="20709">PCLFLRHSPPSPLVHFHSFSKYLLAWSDPCLLTSCILAGATTVSSKWVWLTKVSNNKHLVDLQAYSMLSLCLAIPTQPLALTSLLLPMAEPANCTGTQAYFCDHCKVKRTKTSTPSLCARAARSAHPPPQSMTKSNLSVVALYSTSYTSSKKLAPCVACYKLMFSNLIRICLSNNSYGTCSHRLYSAKT</sequence>
<keyword evidence="2" id="KW-1185">Reference proteome</keyword>
<dbReference type="AlphaFoldDB" id="A0A2S4W424"/>
<accession>A0A2S4W424</accession>
<comment type="caution">
    <text evidence="1">The sequence shown here is derived from an EMBL/GenBank/DDBJ whole genome shotgun (WGS) entry which is preliminary data.</text>
</comment>
<evidence type="ECO:0000313" key="2">
    <source>
        <dbReference type="Proteomes" id="UP000239156"/>
    </source>
</evidence>
<dbReference type="Proteomes" id="UP000239156">
    <property type="component" value="Unassembled WGS sequence"/>
</dbReference>
<evidence type="ECO:0000313" key="1">
    <source>
        <dbReference type="EMBL" id="POW16476.1"/>
    </source>
</evidence>
<proteinExistence type="predicted"/>
<reference evidence="1" key="1">
    <citation type="submission" date="2017-12" db="EMBL/GenBank/DDBJ databases">
        <title>Gene loss provides genomic basis for host adaptation in cereal stripe rust fungi.</title>
        <authorList>
            <person name="Xia C."/>
        </authorList>
    </citation>
    <scope>NUCLEOTIDE SEQUENCE [LARGE SCALE GENOMIC DNA]</scope>
    <source>
        <strain evidence="1">93-210</strain>
    </source>
</reference>
<protein>
    <submittedName>
        <fullName evidence="1">Uncharacterized protein</fullName>
    </submittedName>
</protein>
<gene>
    <name evidence="1" type="ORF">PSTT_01302</name>
</gene>
<dbReference type="VEuPathDB" id="FungiDB:PSHT_05875"/>
<feature type="non-terminal residue" evidence="1">
    <location>
        <position position="1"/>
    </location>
</feature>
<name>A0A2S4W424_9BASI</name>
<dbReference type="EMBL" id="PKSL01000007">
    <property type="protein sequence ID" value="POW16476.1"/>
    <property type="molecule type" value="Genomic_DNA"/>
</dbReference>